<evidence type="ECO:0000259" key="3">
    <source>
        <dbReference type="Pfam" id="PF13649"/>
    </source>
</evidence>
<accession>A0ABS6SP17</accession>
<protein>
    <submittedName>
        <fullName evidence="4">Class I SAM-dependent methyltransferase</fullName>
    </submittedName>
</protein>
<evidence type="ECO:0000313" key="4">
    <source>
        <dbReference type="EMBL" id="MBV7266776.1"/>
    </source>
</evidence>
<dbReference type="EMBL" id="JAGSPB010000002">
    <property type="protein sequence ID" value="MBV7266776.1"/>
    <property type="molecule type" value="Genomic_DNA"/>
</dbReference>
<dbReference type="GO" id="GO:0032259">
    <property type="term" value="P:methylation"/>
    <property type="evidence" value="ECO:0007669"/>
    <property type="project" value="UniProtKB-KW"/>
</dbReference>
<keyword evidence="1 4" id="KW-0489">Methyltransferase</keyword>
<evidence type="ECO:0000256" key="1">
    <source>
        <dbReference type="ARBA" id="ARBA00022603"/>
    </source>
</evidence>
<name>A0ABS6SP17_9SPHN</name>
<dbReference type="PANTHER" id="PTHR43861">
    <property type="entry name" value="TRANS-ACONITATE 2-METHYLTRANSFERASE-RELATED"/>
    <property type="match status" value="1"/>
</dbReference>
<feature type="domain" description="Methyltransferase" evidence="3">
    <location>
        <begin position="44"/>
        <end position="132"/>
    </location>
</feature>
<dbReference type="Proteomes" id="UP000699975">
    <property type="component" value="Unassembled WGS sequence"/>
</dbReference>
<keyword evidence="5" id="KW-1185">Reference proteome</keyword>
<evidence type="ECO:0000313" key="5">
    <source>
        <dbReference type="Proteomes" id="UP000699975"/>
    </source>
</evidence>
<dbReference type="CDD" id="cd02440">
    <property type="entry name" value="AdoMet_MTases"/>
    <property type="match status" value="1"/>
</dbReference>
<dbReference type="Pfam" id="PF13649">
    <property type="entry name" value="Methyltransf_25"/>
    <property type="match status" value="1"/>
</dbReference>
<comment type="caution">
    <text evidence="4">The sequence shown here is derived from an EMBL/GenBank/DDBJ whole genome shotgun (WGS) entry which is preliminary data.</text>
</comment>
<dbReference type="GO" id="GO:0008168">
    <property type="term" value="F:methyltransferase activity"/>
    <property type="evidence" value="ECO:0007669"/>
    <property type="project" value="UniProtKB-KW"/>
</dbReference>
<keyword evidence="2" id="KW-0808">Transferase</keyword>
<organism evidence="4 5">
    <name type="scientific">Erythrobacter ani</name>
    <dbReference type="NCBI Taxonomy" id="2827235"/>
    <lineage>
        <taxon>Bacteria</taxon>
        <taxon>Pseudomonadati</taxon>
        <taxon>Pseudomonadota</taxon>
        <taxon>Alphaproteobacteria</taxon>
        <taxon>Sphingomonadales</taxon>
        <taxon>Erythrobacteraceae</taxon>
        <taxon>Erythrobacter/Porphyrobacter group</taxon>
        <taxon>Erythrobacter</taxon>
    </lineage>
</organism>
<gene>
    <name evidence="4" type="ORF">KCG45_11345</name>
</gene>
<sequence>MTDIDQPTYDFYQNGAPFFSLSSAVAHSRDLDPFLDRLNPNAHILELGCGAGRDSARIKERGFLLDATDGIPAMVAKANERHDVGARLMRFDQLDAAGRYDAVWAHACLLHCPRAELPAVLRRIHRALLPGGLHMASFKLGDGEGRDLLGRLHNFPSARWLRHAYSNAGFEPVDESVFAGKGSDGTQRDWIALTVRKP</sequence>
<dbReference type="PANTHER" id="PTHR43861:SF1">
    <property type="entry name" value="TRANS-ACONITATE 2-METHYLTRANSFERASE"/>
    <property type="match status" value="1"/>
</dbReference>
<proteinExistence type="predicted"/>
<reference evidence="4 5" key="1">
    <citation type="submission" date="2021-04" db="EMBL/GenBank/DDBJ databases">
        <authorList>
            <person name="Pira H."/>
            <person name="Risdian C."/>
            <person name="Wink J."/>
        </authorList>
    </citation>
    <scope>NUCLEOTIDE SEQUENCE [LARGE SCALE GENOMIC DNA]</scope>
    <source>
        <strain evidence="4 5">WH131</strain>
    </source>
</reference>
<dbReference type="RefSeq" id="WP_218317323.1">
    <property type="nucleotide sequence ID" value="NZ_JAGSPB010000002.1"/>
</dbReference>
<evidence type="ECO:0000256" key="2">
    <source>
        <dbReference type="ARBA" id="ARBA00022679"/>
    </source>
</evidence>
<dbReference type="InterPro" id="IPR041698">
    <property type="entry name" value="Methyltransf_25"/>
</dbReference>